<evidence type="ECO:0000313" key="1">
    <source>
        <dbReference type="EMBL" id="KAF9751297.1"/>
    </source>
</evidence>
<feature type="non-terminal residue" evidence="1">
    <location>
        <position position="1"/>
    </location>
</feature>
<reference evidence="1 2" key="1">
    <citation type="journal article" date="2020" name="Genome Biol. Evol.">
        <title>Comparative genomics of strictly vertically transmitted, feminizing microsporidia endosymbionts of amphipod crustaceans.</title>
        <authorList>
            <person name="Cormier A."/>
            <person name="Chebbi M.A."/>
            <person name="Giraud I."/>
            <person name="Wattier R."/>
            <person name="Teixeira M."/>
            <person name="Gilbert C."/>
            <person name="Rigaud T."/>
            <person name="Cordaux R."/>
        </authorList>
    </citation>
    <scope>NUCLEOTIDE SEQUENCE [LARGE SCALE GENOMIC DNA]</scope>
    <source>
        <strain evidence="1 2">Ou3-Ou53</strain>
    </source>
</reference>
<dbReference type="Proteomes" id="UP000740883">
    <property type="component" value="Unassembled WGS sequence"/>
</dbReference>
<organism evidence="1 2">
    <name type="scientific">Nosema granulosis</name>
    <dbReference type="NCBI Taxonomy" id="83296"/>
    <lineage>
        <taxon>Eukaryota</taxon>
        <taxon>Fungi</taxon>
        <taxon>Fungi incertae sedis</taxon>
        <taxon>Microsporidia</taxon>
        <taxon>Nosematidae</taxon>
        <taxon>Nosema</taxon>
    </lineage>
</organism>
<protein>
    <submittedName>
        <fullName evidence="1">Uncharacterized protein</fullName>
    </submittedName>
</protein>
<comment type="caution">
    <text evidence="1">The sequence shown here is derived from an EMBL/GenBank/DDBJ whole genome shotgun (WGS) entry which is preliminary data.</text>
</comment>
<accession>A0A9P6GUS1</accession>
<dbReference type="OrthoDB" id="2194416at2759"/>
<evidence type="ECO:0000313" key="2">
    <source>
        <dbReference type="Proteomes" id="UP000740883"/>
    </source>
</evidence>
<gene>
    <name evidence="1" type="ORF">NGRA_3423</name>
</gene>
<keyword evidence="2" id="KW-1185">Reference proteome</keyword>
<dbReference type="AlphaFoldDB" id="A0A9P6GUS1"/>
<sequence length="129" mass="14983">PREEGSLCALQDRNIFLEKGQKCPHCNDRYKSVDHMATQLGIMLAHEYMRRHNEALRCIHLQLCLNYGLSRSKKIRNHSLQECISNDRAEIRVDTRILTGIQVKYCWSQSRRDTTCSVVSTKFGIKTLC</sequence>
<dbReference type="EMBL" id="SBJO01001062">
    <property type="protein sequence ID" value="KAF9751297.1"/>
    <property type="molecule type" value="Genomic_DNA"/>
</dbReference>
<name>A0A9P6GUS1_9MICR</name>
<proteinExistence type="predicted"/>